<dbReference type="GeneID" id="94026383"/>
<protein>
    <recommendedName>
        <fullName evidence="3">PEGA domain-containing protein</fullName>
    </recommendedName>
</protein>
<keyword evidence="2" id="KW-1185">Reference proteome</keyword>
<name>A0ABX4W8Z5_VIBDI</name>
<sequence length="210" mass="24376">MIRFISTFALLMTALPVKAESKLYEILKEGFYGEVGSQIASLPGLKQLQELEEAKKYKLVTNKPHKGRLNYKPEQEHKNAWISLYGTQRSIRLFGDASLPVGQHTVFVTPSDTNLMYYKGKVVIKEGHSQELTVPKFYARNMLFEFNITTTPKNATIRVMNIKPKYRYGMKLPFKEEGYEIEISKRGYKTIRDVVNLNSEGQHFHYTMRR</sequence>
<gene>
    <name evidence="1" type="ORF">C1O25_12775</name>
</gene>
<organism evidence="1 2">
    <name type="scientific">Vibrio diazotrophicus</name>
    <dbReference type="NCBI Taxonomy" id="685"/>
    <lineage>
        <taxon>Bacteria</taxon>
        <taxon>Pseudomonadati</taxon>
        <taxon>Pseudomonadota</taxon>
        <taxon>Gammaproteobacteria</taxon>
        <taxon>Vibrionales</taxon>
        <taxon>Vibrionaceae</taxon>
        <taxon>Vibrio</taxon>
    </lineage>
</organism>
<comment type="caution">
    <text evidence="1">The sequence shown here is derived from an EMBL/GenBank/DDBJ whole genome shotgun (WGS) entry which is preliminary data.</text>
</comment>
<proteinExistence type="predicted"/>
<evidence type="ECO:0000313" key="2">
    <source>
        <dbReference type="Proteomes" id="UP000236547"/>
    </source>
</evidence>
<evidence type="ECO:0000313" key="1">
    <source>
        <dbReference type="EMBL" id="PNI00236.1"/>
    </source>
</evidence>
<dbReference type="RefSeq" id="WP_042481313.1">
    <property type="nucleotide sequence ID" value="NZ_CBCRWT010000025.1"/>
</dbReference>
<accession>A0ABX4W8Z5</accession>
<dbReference type="Proteomes" id="UP000236547">
    <property type="component" value="Unassembled WGS sequence"/>
</dbReference>
<dbReference type="EMBL" id="POSM01000017">
    <property type="protein sequence ID" value="PNI00236.1"/>
    <property type="molecule type" value="Genomic_DNA"/>
</dbReference>
<evidence type="ECO:0008006" key="3">
    <source>
        <dbReference type="Google" id="ProtNLM"/>
    </source>
</evidence>
<reference evidence="1 2" key="1">
    <citation type="submission" date="2018-01" db="EMBL/GenBank/DDBJ databases">
        <title>Draft genome sequences of six Vibrio diazotrophicus strains isolated from deep-sea sediments of the Baltic Sea.</title>
        <authorList>
            <person name="Castillo D."/>
            <person name="Vandieken V."/>
            <person name="Chiang O."/>
            <person name="Middelboe M."/>
        </authorList>
    </citation>
    <scope>NUCLEOTIDE SEQUENCE [LARGE SCALE GENOMIC DNA]</scope>
    <source>
        <strain evidence="1 2">65.10M</strain>
    </source>
</reference>